<organism evidence="2 3">
    <name type="scientific">Putridiphycobacter roseus</name>
    <dbReference type="NCBI Taxonomy" id="2219161"/>
    <lineage>
        <taxon>Bacteria</taxon>
        <taxon>Pseudomonadati</taxon>
        <taxon>Bacteroidota</taxon>
        <taxon>Flavobacteriia</taxon>
        <taxon>Flavobacteriales</taxon>
        <taxon>Crocinitomicaceae</taxon>
        <taxon>Putridiphycobacter</taxon>
    </lineage>
</organism>
<gene>
    <name evidence="2" type="ORF">DNU06_05540</name>
</gene>
<comment type="caution">
    <text evidence="2">The sequence shown here is derived from an EMBL/GenBank/DDBJ whole genome shotgun (WGS) entry which is preliminary data.</text>
</comment>
<evidence type="ECO:0000313" key="3">
    <source>
        <dbReference type="Proteomes" id="UP000249248"/>
    </source>
</evidence>
<dbReference type="AlphaFoldDB" id="A0A2W1NTM2"/>
<proteinExistence type="predicted"/>
<dbReference type="Proteomes" id="UP000249248">
    <property type="component" value="Unassembled WGS sequence"/>
</dbReference>
<evidence type="ECO:0000259" key="1">
    <source>
        <dbReference type="Pfam" id="PF20243"/>
    </source>
</evidence>
<reference evidence="2 3" key="1">
    <citation type="submission" date="2018-06" db="EMBL/GenBank/DDBJ databases">
        <title>The draft genome sequence of Crocinitomix sp. SM1701.</title>
        <authorList>
            <person name="Zhang X."/>
        </authorList>
    </citation>
    <scope>NUCLEOTIDE SEQUENCE [LARGE SCALE GENOMIC DNA]</scope>
    <source>
        <strain evidence="2 3">SM1701</strain>
    </source>
</reference>
<name>A0A2W1NTM2_9FLAO</name>
<dbReference type="RefSeq" id="WP_111062231.1">
    <property type="nucleotide sequence ID" value="NZ_JBHUCU010000002.1"/>
</dbReference>
<accession>A0A2W1NTM2</accession>
<dbReference type="InterPro" id="IPR046863">
    <property type="entry name" value="MbnP-like_dom"/>
</dbReference>
<dbReference type="Pfam" id="PF20243">
    <property type="entry name" value="MbnP"/>
    <property type="match status" value="1"/>
</dbReference>
<dbReference type="EMBL" id="QKSB01000002">
    <property type="protein sequence ID" value="PZE18078.1"/>
    <property type="molecule type" value="Genomic_DNA"/>
</dbReference>
<sequence>MKTIKITTLVLAGLTLAFTSCKKEGCTDETAFNYNEEAKKDDQSCTYDQNITLKFTQEFNDVAVTADDLDEIKFTNEHGEKLSIIRLRYSISDVRFYKADGDSVLIDMHHLIDLSDANSLSTVLATKINPGEYTGVGFNYGFTAEDNVSGAYTDLNQAVWNWPDMIGGGYHQMQMDGRYINSNDDTLSYNFHNGSATKNQSTGEVTTNYVFVKLANSSFTADAAKTIDIKMQIDEWYKNPNLWDLNVLYTSLMPNYDAQLLISENAKSVFTLGGIN</sequence>
<feature type="domain" description="Copper-binding protein MbnP-like" evidence="1">
    <location>
        <begin position="49"/>
        <end position="242"/>
    </location>
</feature>
<dbReference type="OrthoDB" id="1422031at2"/>
<protein>
    <recommendedName>
        <fullName evidence="1">Copper-binding protein MbnP-like domain-containing protein</fullName>
    </recommendedName>
</protein>
<evidence type="ECO:0000313" key="2">
    <source>
        <dbReference type="EMBL" id="PZE18078.1"/>
    </source>
</evidence>
<dbReference type="PROSITE" id="PS51257">
    <property type="entry name" value="PROKAR_LIPOPROTEIN"/>
    <property type="match status" value="1"/>
</dbReference>
<keyword evidence="3" id="KW-1185">Reference proteome</keyword>